<keyword evidence="2" id="KW-1185">Reference proteome</keyword>
<dbReference type="Proteomes" id="UP000250434">
    <property type="component" value="Chromosome"/>
</dbReference>
<evidence type="ECO:0000313" key="2">
    <source>
        <dbReference type="Proteomes" id="UP000250434"/>
    </source>
</evidence>
<dbReference type="AlphaFoldDB" id="A0A344L9Q8"/>
<gene>
    <name evidence="1" type="ORF">A4R43_21650</name>
</gene>
<sequence length="243" mass="26592">MIGMSTSDEMISLLNDSFNGLEDKMVQCGDKYNAAVQHIMGCQFVLGPAMFLIKPAMDEIREHLVKVGQLVQTAVTHHAPVVSLIVQSFNWLAKIQGPVAGLNHQRTKLVYTWEGKAAKKYEDTIAAQNAAIEAYALKSDSVSKWLMEIAQYNVEYMTKLAEVVTSFLGQLVTVAIETATVFEIPFAVDKLAGAIGQLATDMMNNLVGVVERFVAALGKVRDLISLMTDTRLPKGAWPQSVEG</sequence>
<proteinExistence type="predicted"/>
<accession>A0A344L9Q8</accession>
<dbReference type="OrthoDB" id="3688443at2"/>
<name>A0A344L9Q8_9PSEU</name>
<dbReference type="EMBL" id="CP015163">
    <property type="protein sequence ID" value="AXB44782.1"/>
    <property type="molecule type" value="Genomic_DNA"/>
</dbReference>
<evidence type="ECO:0000313" key="1">
    <source>
        <dbReference type="EMBL" id="AXB44782.1"/>
    </source>
</evidence>
<dbReference type="KEGG" id="aab:A4R43_21650"/>
<protein>
    <submittedName>
        <fullName evidence="1">Uncharacterized protein</fullName>
    </submittedName>
</protein>
<organism evidence="1 2">
    <name type="scientific">Amycolatopsis albispora</name>
    <dbReference type="NCBI Taxonomy" id="1804986"/>
    <lineage>
        <taxon>Bacteria</taxon>
        <taxon>Bacillati</taxon>
        <taxon>Actinomycetota</taxon>
        <taxon>Actinomycetes</taxon>
        <taxon>Pseudonocardiales</taxon>
        <taxon>Pseudonocardiaceae</taxon>
        <taxon>Amycolatopsis</taxon>
    </lineage>
</organism>
<reference evidence="1 2" key="1">
    <citation type="submission" date="2016-04" db="EMBL/GenBank/DDBJ databases">
        <title>Complete genome sequence and analysis of deep-sea sediment isolate, Amycolatopsis sp. WP1.</title>
        <authorList>
            <person name="Wang H."/>
            <person name="Chen S."/>
            <person name="Wu Q."/>
        </authorList>
    </citation>
    <scope>NUCLEOTIDE SEQUENCE [LARGE SCALE GENOMIC DNA]</scope>
    <source>
        <strain evidence="1 2">WP1</strain>
    </source>
</reference>